<dbReference type="Proteomes" id="UP000006455">
    <property type="component" value="Unassembled WGS sequence"/>
</dbReference>
<dbReference type="SUPFAM" id="SSF89796">
    <property type="entry name" value="CoA-transferase family III (CaiB/BaiF)"/>
    <property type="match status" value="1"/>
</dbReference>
<dbReference type="RefSeq" id="WP_007769957.1">
    <property type="nucleotide sequence ID" value="NZ_AFVW02000002.1"/>
</dbReference>
<dbReference type="PANTHER" id="PTHR48207:SF3">
    <property type="entry name" value="SUCCINATE--HYDROXYMETHYLGLUTARATE COA-TRANSFERASE"/>
    <property type="match status" value="1"/>
</dbReference>
<evidence type="ECO:0000313" key="2">
    <source>
        <dbReference type="EMBL" id="EJO89444.1"/>
    </source>
</evidence>
<gene>
    <name evidence="2" type="ORF">MCOL_V204625</name>
</gene>
<comment type="caution">
    <text evidence="2">The sequence shown here is derived from an EMBL/GenBank/DDBJ whole genome shotgun (WGS) entry which is preliminary data.</text>
</comment>
<dbReference type="InterPro" id="IPR003673">
    <property type="entry name" value="CoA-Trfase_fam_III"/>
</dbReference>
<accession>J5EIY4</accession>
<dbReference type="OrthoDB" id="9797653at2"/>
<dbReference type="GeneID" id="31526347"/>
<reference evidence="2 3" key="1">
    <citation type="journal article" date="2011" name="J. Bacteriol.">
        <title>Genome sequence of the Mycobacterium colombiense type strain, CECT 3035.</title>
        <authorList>
            <person name="Gonzalez-Perez M."/>
            <person name="Murcia M.I."/>
            <person name="Landsman D."/>
            <person name="Jordan I.K."/>
            <person name="Marino-Ramirez L."/>
        </authorList>
    </citation>
    <scope>NUCLEOTIDE SEQUENCE [LARGE SCALE GENOMIC DNA]</scope>
    <source>
        <strain evidence="2 3">CECT 3035</strain>
    </source>
</reference>
<dbReference type="Pfam" id="PF02515">
    <property type="entry name" value="CoA_transf_3"/>
    <property type="match status" value="1"/>
</dbReference>
<protein>
    <submittedName>
        <fullName evidence="2">L-carnitine dehydratase/bile acid-inducible protein F</fullName>
    </submittedName>
</protein>
<proteinExistence type="predicted"/>
<dbReference type="AlphaFoldDB" id="J5EIY4"/>
<dbReference type="eggNOG" id="COG1804">
    <property type="taxonomic scope" value="Bacteria"/>
</dbReference>
<dbReference type="GO" id="GO:0008410">
    <property type="term" value="F:CoA-transferase activity"/>
    <property type="evidence" value="ECO:0007669"/>
    <property type="project" value="TreeGrafter"/>
</dbReference>
<dbReference type="InterPro" id="IPR044855">
    <property type="entry name" value="CoA-Trfase_III_dom3_sf"/>
</dbReference>
<dbReference type="PANTHER" id="PTHR48207">
    <property type="entry name" value="SUCCINATE--HYDROXYMETHYLGLUTARATE COA-TRANSFERASE"/>
    <property type="match status" value="1"/>
</dbReference>
<dbReference type="Gene3D" id="3.30.1540.10">
    <property type="entry name" value="formyl-coa transferase, domain 3"/>
    <property type="match status" value="1"/>
</dbReference>
<organism evidence="2 3">
    <name type="scientific">Mycobacterium colombiense CECT 3035</name>
    <dbReference type="NCBI Taxonomy" id="1041522"/>
    <lineage>
        <taxon>Bacteria</taxon>
        <taxon>Bacillati</taxon>
        <taxon>Actinomycetota</taxon>
        <taxon>Actinomycetes</taxon>
        <taxon>Mycobacteriales</taxon>
        <taxon>Mycobacteriaceae</taxon>
        <taxon>Mycobacterium</taxon>
        <taxon>Mycobacterium avium complex (MAC)</taxon>
    </lineage>
</organism>
<name>J5EIY4_9MYCO</name>
<dbReference type="InterPro" id="IPR023606">
    <property type="entry name" value="CoA-Trfase_III_dom_1_sf"/>
</dbReference>
<evidence type="ECO:0000313" key="3">
    <source>
        <dbReference type="Proteomes" id="UP000006455"/>
    </source>
</evidence>
<dbReference type="InterPro" id="IPR050483">
    <property type="entry name" value="CoA-transferase_III_domain"/>
</dbReference>
<dbReference type="EMBL" id="AFVW02000002">
    <property type="protein sequence ID" value="EJO89444.1"/>
    <property type="molecule type" value="Genomic_DNA"/>
</dbReference>
<dbReference type="Gene3D" id="3.40.50.10540">
    <property type="entry name" value="Crotonobetainyl-coa:carnitine coa-transferase, domain 1"/>
    <property type="match status" value="1"/>
</dbReference>
<sequence length="405" mass="42963">MTTESGNGHASGTDVLSGIRVLDFGKHVAGPWCAALLADLGADVIRIERPGGGDDRYIAPVADDGSGAMYLVCNRGKRAITLASHRAEAAPIVEALLGTADVVVANLPVETRRRMGIDWESLHARHPGAVLVTATAFGDDGPYADRIGFDGTIQAMSGAIALSGEPGMPTRCWVPYIDFATGSLLATGTLAALLARERTGLGQHVDGSLLNTGLLMGNRETVEAQVLGVRRQPTGNRGQTSGPFDVFATKDGFVMASVVGDRQFERWCALIGRDDLLGNHRYASDTERGRNGEELSLLFAAWCSDQTTEKVMAELARAGIAAGPVLRPEEVLEDPQVRFTGHLVEVPYPGMPAPAPIADFPVTLSHTPGRIRGPAPTLGAHTDTILTDLGFSIEQIEQWRAEAVI</sequence>
<evidence type="ECO:0000256" key="1">
    <source>
        <dbReference type="ARBA" id="ARBA00022679"/>
    </source>
</evidence>
<keyword evidence="1" id="KW-0808">Transferase</keyword>
<dbReference type="STRING" id="1041522.GCA_002105755_02155"/>